<name>A0A382B3M8_9ZZZZ</name>
<proteinExistence type="predicted"/>
<dbReference type="EMBL" id="UINC01027888">
    <property type="protein sequence ID" value="SVB07912.1"/>
    <property type="molecule type" value="Genomic_DNA"/>
</dbReference>
<sequence length="177" mass="19108">MTSWTFGMAAVALACTLIGAPPAAAQVDRVTDPNWTTPRTPDGQPDLQGIWGNKTITPIERPASEARAYLTDEEMAERNQQRAIREAAQDAAPARRYEAGSNVGGYGSYWLDSGDTVLSTGQTSFVVDPPDGRAPIQQWALDAKAYNLANEGDHYQHMSVWDRCISRGVPGSMLPAG</sequence>
<dbReference type="AlphaFoldDB" id="A0A382B3M8"/>
<feature type="non-terminal residue" evidence="1">
    <location>
        <position position="177"/>
    </location>
</feature>
<protein>
    <submittedName>
        <fullName evidence="1">Uncharacterized protein</fullName>
    </submittedName>
</protein>
<evidence type="ECO:0000313" key="1">
    <source>
        <dbReference type="EMBL" id="SVB07912.1"/>
    </source>
</evidence>
<organism evidence="1">
    <name type="scientific">marine metagenome</name>
    <dbReference type="NCBI Taxonomy" id="408172"/>
    <lineage>
        <taxon>unclassified sequences</taxon>
        <taxon>metagenomes</taxon>
        <taxon>ecological metagenomes</taxon>
    </lineage>
</organism>
<accession>A0A382B3M8</accession>
<reference evidence="1" key="1">
    <citation type="submission" date="2018-05" db="EMBL/GenBank/DDBJ databases">
        <authorList>
            <person name="Lanie J.A."/>
            <person name="Ng W.-L."/>
            <person name="Kazmierczak K.M."/>
            <person name="Andrzejewski T.M."/>
            <person name="Davidsen T.M."/>
            <person name="Wayne K.J."/>
            <person name="Tettelin H."/>
            <person name="Glass J.I."/>
            <person name="Rusch D."/>
            <person name="Podicherti R."/>
            <person name="Tsui H.-C.T."/>
            <person name="Winkler M.E."/>
        </authorList>
    </citation>
    <scope>NUCLEOTIDE SEQUENCE</scope>
</reference>
<gene>
    <name evidence="1" type="ORF">METZ01_LOCUS160766</name>
</gene>